<dbReference type="PANTHER" id="PTHR30349">
    <property type="entry name" value="PHAGE INTEGRASE-RELATED"/>
    <property type="match status" value="1"/>
</dbReference>
<evidence type="ECO:0000259" key="7">
    <source>
        <dbReference type="PROSITE" id="PS51898"/>
    </source>
</evidence>
<feature type="region of interest" description="Disordered" evidence="6">
    <location>
        <begin position="604"/>
        <end position="623"/>
    </location>
</feature>
<dbReference type="InterPro" id="IPR002104">
    <property type="entry name" value="Integrase_catalytic"/>
</dbReference>
<dbReference type="Pfam" id="PF00589">
    <property type="entry name" value="Phage_integrase"/>
    <property type="match status" value="1"/>
</dbReference>
<evidence type="ECO:0000256" key="5">
    <source>
        <dbReference type="PROSITE-ProRule" id="PRU01248"/>
    </source>
</evidence>
<feature type="compositionally biased region" description="Basic and acidic residues" evidence="6">
    <location>
        <begin position="1"/>
        <end position="10"/>
    </location>
</feature>
<dbReference type="InterPro" id="IPR011010">
    <property type="entry name" value="DNA_brk_join_enz"/>
</dbReference>
<dbReference type="InterPro" id="IPR013762">
    <property type="entry name" value="Integrase-like_cat_sf"/>
</dbReference>
<dbReference type="Proteomes" id="UP000054870">
    <property type="component" value="Unassembled WGS sequence"/>
</dbReference>
<proteinExistence type="inferred from homology"/>
<feature type="region of interest" description="Disordered" evidence="6">
    <location>
        <begin position="1"/>
        <end position="39"/>
    </location>
</feature>
<dbReference type="Pfam" id="PF12482">
    <property type="entry name" value="DUF3701"/>
    <property type="match status" value="1"/>
</dbReference>
<keyword evidence="10" id="KW-1185">Reference proteome</keyword>
<dbReference type="GO" id="GO:0003677">
    <property type="term" value="F:DNA binding"/>
    <property type="evidence" value="ECO:0007669"/>
    <property type="project" value="UniProtKB-UniRule"/>
</dbReference>
<feature type="region of interest" description="Disordered" evidence="6">
    <location>
        <begin position="628"/>
        <end position="650"/>
    </location>
</feature>
<dbReference type="GO" id="GO:0015074">
    <property type="term" value="P:DNA integration"/>
    <property type="evidence" value="ECO:0007669"/>
    <property type="project" value="UniProtKB-KW"/>
</dbReference>
<dbReference type="PROSITE" id="PS51898">
    <property type="entry name" value="TYR_RECOMBINASE"/>
    <property type="match status" value="1"/>
</dbReference>
<dbReference type="InterPro" id="IPR010998">
    <property type="entry name" value="Integrase_recombinase_N"/>
</dbReference>
<evidence type="ECO:0000256" key="2">
    <source>
        <dbReference type="ARBA" id="ARBA00022908"/>
    </source>
</evidence>
<dbReference type="PANTHER" id="PTHR30349:SF41">
    <property type="entry name" value="INTEGRASE_RECOMBINASE PROTEIN MJ0367-RELATED"/>
    <property type="match status" value="1"/>
</dbReference>
<dbReference type="PROSITE" id="PS51900">
    <property type="entry name" value="CB"/>
    <property type="match status" value="1"/>
</dbReference>
<dbReference type="EMBL" id="FCOF02000048">
    <property type="protein sequence ID" value="SAK88980.1"/>
    <property type="molecule type" value="Genomic_DNA"/>
</dbReference>
<dbReference type="InterPro" id="IPR044068">
    <property type="entry name" value="CB"/>
</dbReference>
<gene>
    <name evidence="9" type="ORF">AWB75_06112</name>
</gene>
<dbReference type="InterPro" id="IPR050090">
    <property type="entry name" value="Tyrosine_recombinase_XerCD"/>
</dbReference>
<organism evidence="9 10">
    <name type="scientific">Caballeronia catudaia</name>
    <dbReference type="NCBI Taxonomy" id="1777136"/>
    <lineage>
        <taxon>Bacteria</taxon>
        <taxon>Pseudomonadati</taxon>
        <taxon>Pseudomonadota</taxon>
        <taxon>Betaproteobacteria</taxon>
        <taxon>Burkholderiales</taxon>
        <taxon>Burkholderiaceae</taxon>
        <taxon>Caballeronia</taxon>
    </lineage>
</organism>
<keyword evidence="4" id="KW-0233">DNA recombination</keyword>
<dbReference type="Gene3D" id="1.10.443.10">
    <property type="entry name" value="Intergrase catalytic core"/>
    <property type="match status" value="1"/>
</dbReference>
<evidence type="ECO:0000256" key="4">
    <source>
        <dbReference type="ARBA" id="ARBA00023172"/>
    </source>
</evidence>
<sequence>MGRHDKRDTAARPAPKAPPEARPKVAPQKFTAKTPRAPEKLTEKVTEKLTESLTLERRYTTKDFTALRAYVQRIAPAVIARTYYDPDEDPHAATPGAMERHLNTMLGALVALALAHGSSALAEHLRASIRQHGRPLLTAVTFRTVADAAQLAAAPPHPDHPIGAWLRPRVARRLKGEGIQTLGELVAFCNRRGGSWWRSIPRIGPGRARAIVSWLRKQRASLQLTIEADVDSEEQDGVPLVAADLVEVVPAAKVSGSGPGGGPSSGLGGSGPGDGSASRLTERLTLAPLERLAVPHALSGADGPYRGENRATAFCYIQANHDLDAVRAYLNRFRDQPKTLRAYTKELERFLLWAVVLRGKALSDLRVDDCEAYKDFLKSPDPRFVGERFPRHSPRWRPFASSTSAAAADGQASLSATLSPESQRYAVRALRAAFSWWVDVRYLAGNPWKAVNDPVVIKRERAMKIERALPAELWRKLRGELDQRSAEVGGAQGRIDTNKRRSGVPWRMDTNKRQAGVQWRDGRSGVQWRAVRAAMLLMGDSGLRREEAASARREHLRPSSFGTPERPVWELTIVGKGQRERTVPVSAATLNALRAHWADRGQDFDGATEEDKQSGPLLSPIVIPWTDASRRRHRAGQGAESGEGQPVGQRAKEAGYTADGLNRLISRMVTELIETMDDLSLDERRRLGQANAHALRHTFATESVADEVPVDVVQKVLGHASLQTTTIYVQAEKQRVVEEVARYCAGVAAHKTGP</sequence>
<comment type="similarity">
    <text evidence="1">Belongs to the 'phage' integrase family.</text>
</comment>
<dbReference type="CDD" id="cd00397">
    <property type="entry name" value="DNA_BRE_C"/>
    <property type="match status" value="1"/>
</dbReference>
<dbReference type="Gene3D" id="1.10.150.130">
    <property type="match status" value="1"/>
</dbReference>
<dbReference type="GO" id="GO:0006310">
    <property type="term" value="P:DNA recombination"/>
    <property type="evidence" value="ECO:0007669"/>
    <property type="project" value="UniProtKB-KW"/>
</dbReference>
<dbReference type="SUPFAM" id="SSF56349">
    <property type="entry name" value="DNA breaking-rejoining enzymes"/>
    <property type="match status" value="1"/>
</dbReference>
<keyword evidence="2" id="KW-0229">DNA integration</keyword>
<evidence type="ECO:0000256" key="1">
    <source>
        <dbReference type="ARBA" id="ARBA00008857"/>
    </source>
</evidence>
<evidence type="ECO:0000313" key="9">
    <source>
        <dbReference type="EMBL" id="SAK88980.1"/>
    </source>
</evidence>
<evidence type="ECO:0000313" key="10">
    <source>
        <dbReference type="Proteomes" id="UP000054870"/>
    </source>
</evidence>
<evidence type="ECO:0000256" key="6">
    <source>
        <dbReference type="SAM" id="MobiDB-lite"/>
    </source>
</evidence>
<feature type="compositionally biased region" description="Gly residues" evidence="6">
    <location>
        <begin position="257"/>
        <end position="274"/>
    </location>
</feature>
<name>A0A158D3Q4_9BURK</name>
<comment type="caution">
    <text evidence="9">The sequence shown here is derived from an EMBL/GenBank/DDBJ whole genome shotgun (WGS) entry which is preliminary data.</text>
</comment>
<accession>A0A158D3Q4</accession>
<feature type="domain" description="Core-binding (CB)" evidence="8">
    <location>
        <begin position="324"/>
        <end position="438"/>
    </location>
</feature>
<dbReference type="RefSeq" id="WP_087087029.1">
    <property type="nucleotide sequence ID" value="NZ_FCOF02000048.1"/>
</dbReference>
<evidence type="ECO:0000259" key="8">
    <source>
        <dbReference type="PROSITE" id="PS51900"/>
    </source>
</evidence>
<reference evidence="9" key="1">
    <citation type="submission" date="2016-01" db="EMBL/GenBank/DDBJ databases">
        <authorList>
            <person name="Peeters C."/>
        </authorList>
    </citation>
    <scope>NUCLEOTIDE SEQUENCE [LARGE SCALE GENOMIC DNA]</scope>
    <source>
        <strain evidence="9">LMG 29318</strain>
    </source>
</reference>
<feature type="region of interest" description="Disordered" evidence="6">
    <location>
        <begin position="253"/>
        <end position="278"/>
    </location>
</feature>
<keyword evidence="3 5" id="KW-0238">DNA-binding</keyword>
<protein>
    <submittedName>
        <fullName evidence="9">Integrase</fullName>
    </submittedName>
</protein>
<feature type="compositionally biased region" description="Basic and acidic residues" evidence="6">
    <location>
        <begin position="604"/>
        <end position="613"/>
    </location>
</feature>
<dbReference type="InterPro" id="IPR022169">
    <property type="entry name" value="DUF3701"/>
</dbReference>
<dbReference type="AlphaFoldDB" id="A0A158D3Q4"/>
<evidence type="ECO:0000256" key="3">
    <source>
        <dbReference type="ARBA" id="ARBA00023125"/>
    </source>
</evidence>
<feature type="domain" description="Tyr recombinase" evidence="7">
    <location>
        <begin position="503"/>
        <end position="741"/>
    </location>
</feature>
<dbReference type="OrthoDB" id="8610787at2"/>